<dbReference type="GeneTree" id="ENSGT00940000166070"/>
<dbReference type="Pfam" id="PF00013">
    <property type="entry name" value="KH_1"/>
    <property type="match status" value="1"/>
</dbReference>
<feature type="compositionally biased region" description="Low complexity" evidence="5">
    <location>
        <begin position="788"/>
        <end position="810"/>
    </location>
</feature>
<dbReference type="SUPFAM" id="SSF54791">
    <property type="entry name" value="Eukaryotic type KH-domain (KH-domain type I)"/>
    <property type="match status" value="2"/>
</dbReference>
<evidence type="ECO:0000256" key="2">
    <source>
        <dbReference type="ARBA" id="ARBA00022473"/>
    </source>
</evidence>
<dbReference type="Pfam" id="PF22985">
    <property type="entry name" value="KH_BICC1"/>
    <property type="match status" value="2"/>
</dbReference>
<keyword evidence="8" id="KW-1185">Reference proteome</keyword>
<feature type="region of interest" description="Disordered" evidence="5">
    <location>
        <begin position="633"/>
        <end position="661"/>
    </location>
</feature>
<proteinExistence type="inferred from homology"/>
<reference evidence="7" key="1">
    <citation type="submission" date="2025-08" db="UniProtKB">
        <authorList>
            <consortium name="Ensembl"/>
        </authorList>
    </citation>
    <scope>IDENTIFICATION</scope>
</reference>
<dbReference type="SMART" id="SM00322">
    <property type="entry name" value="KH"/>
    <property type="match status" value="2"/>
</dbReference>
<sequence length="966" mass="106304">MATTTEERSPLPTQIEPHRPGPEPILSQLEQYQPHLEPRLECSLEPSPGPILNQEQTLSQTPFPSPSPSHRDREEEDEDEEEGGNTGPGPEPVGGEHSDPEWVEERFRIDRKKLEAMLYAPRHGEGPTGEEFFERVMVETNTQVKWPSKLKIGAKSKKDPHVKVDGKRANVLEAKKKILELLETKVNKVTLKMDVAHTEHSHVIGKGGGNIKKVMEITSCHIHFPDSNRHNATGEKSNQVSIAGPVQGVEAARKRIRDLQPLVLTFDLPVTLVSQALPDAASPVIQQVAQALGVSVSFRAQPRLYSSCCVVRALQGNSVAIKKAVCVLMELLLGSELGSGGQGGVMGVVSTQLDVTSQQHLFLLGQNGAHFLGVMHQTQTQIVLPDLSAPQNPPSLLIQGSPDGVCLARQQLMDCLPVCLMFDMREDGEADPRKLAQMMQSLGVFISVKPKVKQTAKSVVVKGLERNISSLYEARRLLLGLESSEVTMTAKMNSDPRLAGNGLTNYWLNMLLQQLRLSDHGSVPTTEAVIGSFSQSKPHPSPPPGLTPPSEEVRMGLKGKESRQLEKIPENEDPSGLSDEDESPGSMTSELSDVMSQVRMMSRRSSLQGPEVCRFLNQGRRHSTGQVMRLLGGEKEGGRSERRNSLREMEGGRGDSGWNSLREIGGEMSDTRRNSLMRDLTPTQDTLTDVSRSEDYDYEMKKLLATRAMQRNPVVTEVRTPTDTWSGLGFSKSMPAEAVKELRHVSRRSYKPYLANTGQQQQTWGPQNAKEKVSNGSNSENWRDRRGSSTSSSPIFPSPSSSSSSSPSNFSSSFSSTSSFPAFASSTNRPRTDKTSESFLSCSNYFECMSSVRALTASQRSSSPQPTDDLPELLSQLGMGKYVDVFQQQEIDFQTFLTLSDEDLKEVGVSTFGARRKMLLAISDLNKSKRKLSETPAVKPGYLEGGASGRLPRIIDEDTTAQRNHW</sequence>
<dbReference type="CDD" id="cd09520">
    <property type="entry name" value="SAM_BICC1"/>
    <property type="match status" value="1"/>
</dbReference>
<evidence type="ECO:0000256" key="1">
    <source>
        <dbReference type="ARBA" id="ARBA00007662"/>
    </source>
</evidence>
<dbReference type="InterPro" id="IPR004088">
    <property type="entry name" value="KH_dom_type_1"/>
</dbReference>
<dbReference type="PANTHER" id="PTHR10627">
    <property type="entry name" value="SCP160"/>
    <property type="match status" value="1"/>
</dbReference>
<dbReference type="InParanoid" id="A0A673VW06"/>
<dbReference type="InterPro" id="IPR037974">
    <property type="entry name" value="BICC1_SAM_dom"/>
</dbReference>
<evidence type="ECO:0000313" key="8">
    <source>
        <dbReference type="Proteomes" id="UP000472277"/>
    </source>
</evidence>
<dbReference type="GO" id="GO:0003723">
    <property type="term" value="F:RNA binding"/>
    <property type="evidence" value="ECO:0007669"/>
    <property type="project" value="UniProtKB-UniRule"/>
</dbReference>
<evidence type="ECO:0000259" key="6">
    <source>
        <dbReference type="PROSITE" id="PS50105"/>
    </source>
</evidence>
<dbReference type="CDD" id="cd22420">
    <property type="entry name" value="KH-I_BICC1_rpt1"/>
    <property type="match status" value="1"/>
</dbReference>
<feature type="compositionally biased region" description="Acidic residues" evidence="5">
    <location>
        <begin position="74"/>
        <end position="83"/>
    </location>
</feature>
<dbReference type="SUPFAM" id="SSF47769">
    <property type="entry name" value="SAM/Pointed domain"/>
    <property type="match status" value="1"/>
</dbReference>
<feature type="compositionally biased region" description="Polar residues" evidence="5">
    <location>
        <begin position="756"/>
        <end position="766"/>
    </location>
</feature>
<dbReference type="InterPro" id="IPR001660">
    <property type="entry name" value="SAM"/>
</dbReference>
<dbReference type="GO" id="GO:0005737">
    <property type="term" value="C:cytoplasm"/>
    <property type="evidence" value="ECO:0007669"/>
    <property type="project" value="TreeGrafter"/>
</dbReference>
<dbReference type="InterPro" id="IPR036612">
    <property type="entry name" value="KH_dom_type_1_sf"/>
</dbReference>
<dbReference type="OrthoDB" id="271862at2759"/>
<evidence type="ECO:0000256" key="4">
    <source>
        <dbReference type="PROSITE-ProRule" id="PRU00117"/>
    </source>
</evidence>
<comment type="similarity">
    <text evidence="1">Belongs to the BicC family.</text>
</comment>
<dbReference type="InterPro" id="IPR004087">
    <property type="entry name" value="KH_dom"/>
</dbReference>
<gene>
    <name evidence="7" type="primary">bicc2</name>
</gene>
<accession>A0A673VW06</accession>
<dbReference type="Gene3D" id="1.10.150.50">
    <property type="entry name" value="Transcription Factor, Ets-1"/>
    <property type="match status" value="1"/>
</dbReference>
<feature type="compositionally biased region" description="Basic and acidic residues" evidence="5">
    <location>
        <begin position="633"/>
        <end position="653"/>
    </location>
</feature>
<reference evidence="7" key="2">
    <citation type="submission" date="2025-09" db="UniProtKB">
        <authorList>
            <consortium name="Ensembl"/>
        </authorList>
    </citation>
    <scope>IDENTIFICATION</scope>
</reference>
<evidence type="ECO:0000256" key="5">
    <source>
        <dbReference type="SAM" id="MobiDB-lite"/>
    </source>
</evidence>
<dbReference type="PANTHER" id="PTHR10627:SF59">
    <property type="entry name" value="BICAUDAL C HOMOLOG 2"/>
    <property type="match status" value="1"/>
</dbReference>
<dbReference type="Pfam" id="PF00536">
    <property type="entry name" value="SAM_1"/>
    <property type="match status" value="1"/>
</dbReference>
<feature type="domain" description="SAM" evidence="6">
    <location>
        <begin position="865"/>
        <end position="928"/>
    </location>
</feature>
<dbReference type="SMART" id="SM00454">
    <property type="entry name" value="SAM"/>
    <property type="match status" value="1"/>
</dbReference>
<dbReference type="InterPro" id="IPR054727">
    <property type="entry name" value="BICC1_KH"/>
</dbReference>
<evidence type="ECO:0000256" key="3">
    <source>
        <dbReference type="ARBA" id="ARBA00022737"/>
    </source>
</evidence>
<protein>
    <submittedName>
        <fullName evidence="7">Bicaudal C homolog 2</fullName>
    </submittedName>
</protein>
<feature type="compositionally biased region" description="Polar residues" evidence="5">
    <location>
        <begin position="53"/>
        <end position="62"/>
    </location>
</feature>
<feature type="region of interest" description="Disordered" evidence="5">
    <location>
        <begin position="531"/>
        <end position="590"/>
    </location>
</feature>
<organism evidence="7 8">
    <name type="scientific">Salmo trutta</name>
    <name type="common">Brown trout</name>
    <dbReference type="NCBI Taxonomy" id="8032"/>
    <lineage>
        <taxon>Eukaryota</taxon>
        <taxon>Metazoa</taxon>
        <taxon>Chordata</taxon>
        <taxon>Craniata</taxon>
        <taxon>Vertebrata</taxon>
        <taxon>Euteleostomi</taxon>
        <taxon>Actinopterygii</taxon>
        <taxon>Neopterygii</taxon>
        <taxon>Teleostei</taxon>
        <taxon>Protacanthopterygii</taxon>
        <taxon>Salmoniformes</taxon>
        <taxon>Salmonidae</taxon>
        <taxon>Salmoninae</taxon>
        <taxon>Salmo</taxon>
    </lineage>
</organism>
<name>A0A673VW06_SALTR</name>
<dbReference type="InterPro" id="IPR047549">
    <property type="entry name" value="BICC1_KH-I_rpt1"/>
</dbReference>
<dbReference type="InterPro" id="IPR047554">
    <property type="entry name" value="BICC1_KH-I_rpt2"/>
</dbReference>
<keyword evidence="3" id="KW-0677">Repeat</keyword>
<feature type="region of interest" description="Disordered" evidence="5">
    <location>
        <begin position="756"/>
        <end position="810"/>
    </location>
</feature>
<dbReference type="PROSITE" id="PS50084">
    <property type="entry name" value="KH_TYPE_1"/>
    <property type="match status" value="2"/>
</dbReference>
<dbReference type="AlphaFoldDB" id="A0A673VW06"/>
<dbReference type="CDD" id="cd22421">
    <property type="entry name" value="KH-I_BICC1_rpt2"/>
    <property type="match status" value="1"/>
</dbReference>
<keyword evidence="2" id="KW-0217">Developmental protein</keyword>
<dbReference type="PROSITE" id="PS50105">
    <property type="entry name" value="SAM_DOMAIN"/>
    <property type="match status" value="1"/>
</dbReference>
<dbReference type="InterPro" id="IPR013761">
    <property type="entry name" value="SAM/pointed_sf"/>
</dbReference>
<evidence type="ECO:0000313" key="7">
    <source>
        <dbReference type="Ensembl" id="ENSSTUP00000000171.1"/>
    </source>
</evidence>
<dbReference type="Ensembl" id="ENSSTUT00000000209.1">
    <property type="protein sequence ID" value="ENSSTUP00000000171.1"/>
    <property type="gene ID" value="ENSSTUG00000000142.1"/>
</dbReference>
<feature type="region of interest" description="Disordered" evidence="5">
    <location>
        <begin position="1"/>
        <end position="102"/>
    </location>
</feature>
<dbReference type="OMA" id="FYGSCCT"/>
<dbReference type="Proteomes" id="UP000472277">
    <property type="component" value="Chromosome 3"/>
</dbReference>
<dbReference type="Pfam" id="PF24234">
    <property type="entry name" value="KH_BICC1_1st"/>
    <property type="match status" value="1"/>
</dbReference>
<dbReference type="Gene3D" id="3.30.310.270">
    <property type="match status" value="2"/>
</dbReference>
<feature type="compositionally biased region" description="Basic and acidic residues" evidence="5">
    <location>
        <begin position="551"/>
        <end position="570"/>
    </location>
</feature>
<keyword evidence="4" id="KW-0694">RNA-binding</keyword>